<accession>A0ACC2DAH9</accession>
<reference evidence="2" key="1">
    <citation type="journal article" date="2024" name="Proc. Natl. Acad. Sci. U.S.A.">
        <title>Extraordinary preservation of gene collinearity over three hundred million years revealed in homosporous lycophytes.</title>
        <authorList>
            <person name="Li C."/>
            <person name="Wickell D."/>
            <person name="Kuo L.Y."/>
            <person name="Chen X."/>
            <person name="Nie B."/>
            <person name="Liao X."/>
            <person name="Peng D."/>
            <person name="Ji J."/>
            <person name="Jenkins J."/>
            <person name="Williams M."/>
            <person name="Shu S."/>
            <person name="Plott C."/>
            <person name="Barry K."/>
            <person name="Rajasekar S."/>
            <person name="Grimwood J."/>
            <person name="Han X."/>
            <person name="Sun S."/>
            <person name="Hou Z."/>
            <person name="He W."/>
            <person name="Dai G."/>
            <person name="Sun C."/>
            <person name="Schmutz J."/>
            <person name="Leebens-Mack J.H."/>
            <person name="Li F.W."/>
            <person name="Wang L."/>
        </authorList>
    </citation>
    <scope>NUCLEOTIDE SEQUENCE [LARGE SCALE GENOMIC DNA]</scope>
    <source>
        <strain evidence="2">cv. PW_Plant_1</strain>
    </source>
</reference>
<organism evidence="1 2">
    <name type="scientific">Diphasiastrum complanatum</name>
    <name type="common">Issler's clubmoss</name>
    <name type="synonym">Lycopodium complanatum</name>
    <dbReference type="NCBI Taxonomy" id="34168"/>
    <lineage>
        <taxon>Eukaryota</taxon>
        <taxon>Viridiplantae</taxon>
        <taxon>Streptophyta</taxon>
        <taxon>Embryophyta</taxon>
        <taxon>Tracheophyta</taxon>
        <taxon>Lycopodiopsida</taxon>
        <taxon>Lycopodiales</taxon>
        <taxon>Lycopodiaceae</taxon>
        <taxon>Lycopodioideae</taxon>
        <taxon>Diphasiastrum</taxon>
    </lineage>
</organism>
<proteinExistence type="predicted"/>
<comment type="caution">
    <text evidence="1">The sequence shown here is derived from an EMBL/GenBank/DDBJ whole genome shotgun (WGS) entry which is preliminary data.</text>
</comment>
<evidence type="ECO:0000313" key="2">
    <source>
        <dbReference type="Proteomes" id="UP001162992"/>
    </source>
</evidence>
<keyword evidence="2" id="KW-1185">Reference proteome</keyword>
<sequence length="443" mass="47682">MVTRKKYRLNPMVFWVLLVLRGAHACSNGQCQLQDACTSNGDCASGLYCSSCSGAVGSCVRDLATNITPLSISLPFNKYSWLTTHNSYAIVGEPSVTGARLTFENQEDSVTSQLNNGVRGLMLDMYDFLNDVWLCHSFGGKCYNYTAFEPAINTLQEIEKFLSSNPSEIVTIFIEDYVHAPNGLTKVFTAAGLMKYWYPLAKMPKNGQDWPTVSAMVANNERLLVFTSIASKEASEGIAYEWNYLVENQYGNGGLLPGKCTNRAESLPLNSMTSSLVLENYFPDNPNQTEACTDNSKALLDMLSVCYSAAGKRWSNFLAVDFYKRSDGGGAFQAVDTLNGKLLCGCGDVHECQTNLALGVCNTTAAVGRNGSLPTAPPPGITVPTAPGTPTKGNPALSSSPPPPSSGGTSSSNSDHFKSLLCLRNSKLPLGSFAGIVLSWMLM</sequence>
<protein>
    <submittedName>
        <fullName evidence="1">Uncharacterized protein</fullName>
    </submittedName>
</protein>
<dbReference type="Proteomes" id="UP001162992">
    <property type="component" value="Chromosome 6"/>
</dbReference>
<evidence type="ECO:0000313" key="1">
    <source>
        <dbReference type="EMBL" id="KAJ7551321.1"/>
    </source>
</evidence>
<dbReference type="EMBL" id="CM055097">
    <property type="protein sequence ID" value="KAJ7551321.1"/>
    <property type="molecule type" value="Genomic_DNA"/>
</dbReference>
<name>A0ACC2DAH9_DIPCM</name>
<gene>
    <name evidence="1" type="ORF">O6H91_06G010400</name>
</gene>